<organism evidence="2 3">
    <name type="scientific">Camelina sativa</name>
    <name type="common">False flax</name>
    <name type="synonym">Myagrum sativum</name>
    <dbReference type="NCBI Taxonomy" id="90675"/>
    <lineage>
        <taxon>Eukaryota</taxon>
        <taxon>Viridiplantae</taxon>
        <taxon>Streptophyta</taxon>
        <taxon>Embryophyta</taxon>
        <taxon>Tracheophyta</taxon>
        <taxon>Spermatophyta</taxon>
        <taxon>Magnoliopsida</taxon>
        <taxon>eudicotyledons</taxon>
        <taxon>Gunneridae</taxon>
        <taxon>Pentapetalae</taxon>
        <taxon>rosids</taxon>
        <taxon>malvids</taxon>
        <taxon>Brassicales</taxon>
        <taxon>Brassicaceae</taxon>
        <taxon>Camelineae</taxon>
        <taxon>Camelina</taxon>
    </lineage>
</organism>
<feature type="compositionally biased region" description="Polar residues" evidence="1">
    <location>
        <begin position="24"/>
        <end position="44"/>
    </location>
</feature>
<feature type="region of interest" description="Disordered" evidence="1">
    <location>
        <begin position="1"/>
        <end position="66"/>
    </location>
</feature>
<proteinExistence type="predicted"/>
<accession>A0ABM1R758</accession>
<dbReference type="GeneID" id="109130084"/>
<dbReference type="Proteomes" id="UP000694864">
    <property type="component" value="Chromosome 17"/>
</dbReference>
<feature type="region of interest" description="Disordered" evidence="1">
    <location>
        <begin position="81"/>
        <end position="113"/>
    </location>
</feature>
<sequence length="113" mass="12519">MPPPDRIMPGGPKNNDQIKDPSEEASSQNSQKSIVTCSNCAQTGHNKRTCQIEPVPKPPNMPQEFPSYHAKAIMTCSNCQQTGNNKRKCKREPVSKPPNLPPGRPSKRQKTIQ</sequence>
<name>A0ABM1R758_CAMSA</name>
<reference evidence="3" key="2">
    <citation type="submission" date="2025-08" db="UniProtKB">
        <authorList>
            <consortium name="RefSeq"/>
        </authorList>
    </citation>
    <scope>IDENTIFICATION</scope>
    <source>
        <tissue evidence="3">Leaf</tissue>
    </source>
</reference>
<dbReference type="RefSeq" id="XP_019094846.1">
    <property type="nucleotide sequence ID" value="XM_019239301.1"/>
</dbReference>
<keyword evidence="2" id="KW-1185">Reference proteome</keyword>
<dbReference type="InterPro" id="IPR036875">
    <property type="entry name" value="Znf_CCHC_sf"/>
</dbReference>
<dbReference type="Gene3D" id="4.10.60.10">
    <property type="entry name" value="Zinc finger, CCHC-type"/>
    <property type="match status" value="1"/>
</dbReference>
<feature type="compositionally biased region" description="Pro residues" evidence="1">
    <location>
        <begin position="95"/>
        <end position="104"/>
    </location>
</feature>
<reference evidence="2" key="1">
    <citation type="journal article" date="2014" name="Nat. Commun.">
        <title>The emerging biofuel crop Camelina sativa retains a highly undifferentiated hexaploid genome structure.</title>
        <authorList>
            <person name="Kagale S."/>
            <person name="Koh C."/>
            <person name="Nixon J."/>
            <person name="Bollina V."/>
            <person name="Clarke W.E."/>
            <person name="Tuteja R."/>
            <person name="Spillane C."/>
            <person name="Robinson S.J."/>
            <person name="Links M.G."/>
            <person name="Clarke C."/>
            <person name="Higgins E.E."/>
            <person name="Huebert T."/>
            <person name="Sharpe A.G."/>
            <person name="Parkin I.A."/>
        </authorList>
    </citation>
    <scope>NUCLEOTIDE SEQUENCE [LARGE SCALE GENOMIC DNA]</scope>
    <source>
        <strain evidence="2">cv. DH55</strain>
    </source>
</reference>
<evidence type="ECO:0000313" key="2">
    <source>
        <dbReference type="Proteomes" id="UP000694864"/>
    </source>
</evidence>
<evidence type="ECO:0000313" key="3">
    <source>
        <dbReference type="RefSeq" id="XP_019094846.1"/>
    </source>
</evidence>
<gene>
    <name evidence="3" type="primary">LOC109130084</name>
</gene>
<protein>
    <submittedName>
        <fullName evidence="3">Uncharacterized protein LOC109130084</fullName>
    </submittedName>
</protein>
<evidence type="ECO:0000256" key="1">
    <source>
        <dbReference type="SAM" id="MobiDB-lite"/>
    </source>
</evidence>
<dbReference type="SUPFAM" id="SSF57756">
    <property type="entry name" value="Retrovirus zinc finger-like domains"/>
    <property type="match status" value="1"/>
</dbReference>